<dbReference type="KEGG" id="dmp:FAK_25470"/>
<evidence type="ECO:0000256" key="2">
    <source>
        <dbReference type="ARBA" id="ARBA00011901"/>
    </source>
</evidence>
<dbReference type="AlphaFoldDB" id="A0AAU9EEC1"/>
<dbReference type="CDD" id="cd02696">
    <property type="entry name" value="MurNAc-LAA"/>
    <property type="match status" value="1"/>
</dbReference>
<dbReference type="Gene3D" id="3.40.630.40">
    <property type="entry name" value="Zn-dependent exopeptidases"/>
    <property type="match status" value="1"/>
</dbReference>
<dbReference type="Proteomes" id="UP001366166">
    <property type="component" value="Chromosome"/>
</dbReference>
<keyword evidence="3" id="KW-0378">Hydrolase</keyword>
<dbReference type="InterPro" id="IPR011990">
    <property type="entry name" value="TPR-like_helical_dom_sf"/>
</dbReference>
<feature type="region of interest" description="Disordered" evidence="4">
    <location>
        <begin position="169"/>
        <end position="205"/>
    </location>
</feature>
<dbReference type="FunFam" id="3.40.630.40:FF:000005">
    <property type="entry name" value="N-acetylmuramoyl-L-alanine amidase (AmiA)"/>
    <property type="match status" value="1"/>
</dbReference>
<dbReference type="InterPro" id="IPR021731">
    <property type="entry name" value="AMIN_dom"/>
</dbReference>
<dbReference type="Pfam" id="PF11741">
    <property type="entry name" value="AMIN"/>
    <property type="match status" value="1"/>
</dbReference>
<evidence type="ECO:0000256" key="4">
    <source>
        <dbReference type="SAM" id="MobiDB-lite"/>
    </source>
</evidence>
<protein>
    <recommendedName>
        <fullName evidence="2">N-acetylmuramoyl-L-alanine amidase</fullName>
        <ecNumber evidence="2">3.5.1.28</ecNumber>
    </recommendedName>
</protein>
<evidence type="ECO:0000256" key="1">
    <source>
        <dbReference type="ARBA" id="ARBA00001561"/>
    </source>
</evidence>
<name>A0AAU9EEC1_9BACT</name>
<dbReference type="PANTHER" id="PTHR30404:SF0">
    <property type="entry name" value="N-ACETYLMURAMOYL-L-ALANINE AMIDASE AMIC"/>
    <property type="match status" value="1"/>
</dbReference>
<dbReference type="InterPro" id="IPR050695">
    <property type="entry name" value="N-acetylmuramoyl_amidase_3"/>
</dbReference>
<dbReference type="EMBL" id="AP028679">
    <property type="protein sequence ID" value="BEQ15481.1"/>
    <property type="molecule type" value="Genomic_DNA"/>
</dbReference>
<feature type="chain" id="PRO_5043986798" description="N-acetylmuramoyl-L-alanine amidase" evidence="5">
    <location>
        <begin position="26"/>
        <end position="587"/>
    </location>
</feature>
<dbReference type="Pfam" id="PF01520">
    <property type="entry name" value="Amidase_3"/>
    <property type="match status" value="1"/>
</dbReference>
<dbReference type="SMART" id="SM00646">
    <property type="entry name" value="Ami_3"/>
    <property type="match status" value="1"/>
</dbReference>
<reference evidence="8" key="1">
    <citation type="journal article" date="2023" name="Arch. Microbiol.">
        <title>Desulfoferula mesophilus gen. nov. sp. nov., a mesophilic sulfate-reducing bacterium isolated from a brackish lake sediment.</title>
        <authorList>
            <person name="Watanabe T."/>
            <person name="Yabe T."/>
            <person name="Tsuji J.M."/>
            <person name="Fukui M."/>
        </authorList>
    </citation>
    <scope>NUCLEOTIDE SEQUENCE [LARGE SCALE GENOMIC DNA]</scope>
    <source>
        <strain evidence="8">12FAK</strain>
    </source>
</reference>
<feature type="signal peptide" evidence="5">
    <location>
        <begin position="1"/>
        <end position="25"/>
    </location>
</feature>
<dbReference type="PANTHER" id="PTHR30404">
    <property type="entry name" value="N-ACETYLMURAMOYL-L-ALANINE AMIDASE"/>
    <property type="match status" value="1"/>
</dbReference>
<evidence type="ECO:0000259" key="6">
    <source>
        <dbReference type="SMART" id="SM00646"/>
    </source>
</evidence>
<dbReference type="GO" id="GO:0009253">
    <property type="term" value="P:peptidoglycan catabolic process"/>
    <property type="evidence" value="ECO:0007669"/>
    <property type="project" value="InterPro"/>
</dbReference>
<dbReference type="GO" id="GO:0008745">
    <property type="term" value="F:N-acetylmuramoyl-L-alanine amidase activity"/>
    <property type="evidence" value="ECO:0007669"/>
    <property type="project" value="UniProtKB-EC"/>
</dbReference>
<evidence type="ECO:0000256" key="3">
    <source>
        <dbReference type="ARBA" id="ARBA00022801"/>
    </source>
</evidence>
<dbReference type="GO" id="GO:0030288">
    <property type="term" value="C:outer membrane-bounded periplasmic space"/>
    <property type="evidence" value="ECO:0007669"/>
    <property type="project" value="TreeGrafter"/>
</dbReference>
<dbReference type="Gene3D" id="1.25.40.10">
    <property type="entry name" value="Tetratricopeptide repeat domain"/>
    <property type="match status" value="1"/>
</dbReference>
<feature type="domain" description="MurNAc-LAA" evidence="6">
    <location>
        <begin position="426"/>
        <end position="576"/>
    </location>
</feature>
<evidence type="ECO:0000256" key="5">
    <source>
        <dbReference type="SAM" id="SignalP"/>
    </source>
</evidence>
<dbReference type="Gene3D" id="2.60.40.3500">
    <property type="match status" value="1"/>
</dbReference>
<evidence type="ECO:0000313" key="7">
    <source>
        <dbReference type="EMBL" id="BEQ15481.1"/>
    </source>
</evidence>
<feature type="compositionally biased region" description="Low complexity" evidence="4">
    <location>
        <begin position="176"/>
        <end position="191"/>
    </location>
</feature>
<keyword evidence="5" id="KW-0732">Signal</keyword>
<accession>A0AAU9EEC1</accession>
<proteinExistence type="predicted"/>
<sequence>MSWARLFALLLGLALLAGAAGHAVAQDPQAVYDQARADYRWLMEHPKAQGVYQNWQSLGERFARVYTADPRGPQAAGALLWMGRVHAQAWRRFKRSEDFDQAVDLFTRLVNRFPESNLADDGQIMLAGLYEEAGQPKQAYLEYLKVTMNYPQGDMSPRAKKRLDTLEEQLARQQGKQASSAPAAKAPAQAEPKAETKTVTTAQKPSAASASAALAVVDGLKHWSTPSYTRVVIGLERPVPYNSALLKRDPDHNKPRRLYLDLKGARLPKGFDDRVPIGDGLLQSARAGQYTPDTVRLVLDIKHLASYKVFTLNDPFRVVVDCFGEQAQAKAHARQAKRERRVPRGKANDIPPELSLATALGLGVKRVVIDAGHGGKDPGAQYKGIQEKDLVLDVAKRVAQKLHKLLGVEVLLTRDHDTYLALEERTAFANTKDADIFVSIHANAAASHRLNGVETYFLNLASDEESMRVAARENATTTRSISDLQVILNDLMLNSKINESNRLARSVHGSLLKETRQQAKINDLQVKQAPFYVLIGARMPSVLVEVGFITNPTEYQLLKRNSYRDALAQGIAEGIANYAKQLKRTEG</sequence>
<comment type="catalytic activity">
    <reaction evidence="1">
        <text>Hydrolyzes the link between N-acetylmuramoyl residues and L-amino acid residues in certain cell-wall glycopeptides.</text>
        <dbReference type="EC" id="3.5.1.28"/>
    </reaction>
</comment>
<dbReference type="RefSeq" id="WP_338599917.1">
    <property type="nucleotide sequence ID" value="NZ_AP028679.1"/>
</dbReference>
<organism evidence="7 8">
    <name type="scientific">Desulfoferula mesophila</name>
    <dbReference type="NCBI Taxonomy" id="3058419"/>
    <lineage>
        <taxon>Bacteria</taxon>
        <taxon>Pseudomonadati</taxon>
        <taxon>Thermodesulfobacteriota</taxon>
        <taxon>Desulfarculia</taxon>
        <taxon>Desulfarculales</taxon>
        <taxon>Desulfarculaceae</taxon>
        <taxon>Desulfoferula</taxon>
    </lineage>
</organism>
<gene>
    <name evidence="7" type="ORF">FAK_25470</name>
</gene>
<keyword evidence="8" id="KW-1185">Reference proteome</keyword>
<evidence type="ECO:0000313" key="8">
    <source>
        <dbReference type="Proteomes" id="UP001366166"/>
    </source>
</evidence>
<dbReference type="InterPro" id="IPR002508">
    <property type="entry name" value="MurNAc-LAA_cat"/>
</dbReference>
<dbReference type="SUPFAM" id="SSF53187">
    <property type="entry name" value="Zn-dependent exopeptidases"/>
    <property type="match status" value="1"/>
</dbReference>
<dbReference type="EC" id="3.5.1.28" evidence="2"/>